<dbReference type="Pfam" id="PF17772">
    <property type="entry name" value="zf-MYST"/>
    <property type="match status" value="1"/>
</dbReference>
<dbReference type="InterPro" id="IPR019787">
    <property type="entry name" value="Znf_PHD-finger"/>
</dbReference>
<evidence type="ECO:0000259" key="10">
    <source>
        <dbReference type="PROSITE" id="PS51726"/>
    </source>
</evidence>
<evidence type="ECO:0000256" key="3">
    <source>
        <dbReference type="ARBA" id="ARBA00022723"/>
    </source>
</evidence>
<sequence length="417" mass="47779">MEDQNNNKVKKAALKNVGASRVVARIKKRKHSPMKTRGLEKKALKETKSPCRVCRMSAGEDIELLKCAKCPVEVHKTKKCIGLTQLDYVVPGKWICPKCTVCHQCGKFVEDAGNRVCYHCGHAFHGACAPKTSSKLDDWLCDMCFPFVPETDDASATSTTSSKTPNRGGRQRKSLNGARQRLPWCPGLQEQRDKIHNNIVDHYKMHHNISFSSDELDPDEPSTSYQDGDFPIATDVDWNLFENAKNYHMSDVYDPPSPEFPIPSDPEDMEQIQYINYFDGRSKCIHQSPYPDEIRNAPEIFVCAFCLRSYHDKSEYVNHANCCKWRHPPGNEIYRDPVEHISIFEVDGILEREYCRQLCLLSKVFLSSKTLYHEVDTFKFYILCEHTTKGFVIRGYFSKATSQRRKILARTTISVAF</sequence>
<evidence type="ECO:0000256" key="4">
    <source>
        <dbReference type="ARBA" id="ARBA00022771"/>
    </source>
</evidence>
<keyword evidence="5" id="KW-0862">Zinc</keyword>
<dbReference type="InterPro" id="IPR002717">
    <property type="entry name" value="HAT_MYST-type"/>
</dbReference>
<dbReference type="SMART" id="SM00249">
    <property type="entry name" value="PHD"/>
    <property type="match status" value="2"/>
</dbReference>
<comment type="catalytic activity">
    <reaction evidence="8">
        <text>L-lysyl-[protein] + acetyl-CoA = N(6)-acetyl-L-lysyl-[protein] + CoA + H(+)</text>
        <dbReference type="Rhea" id="RHEA:45948"/>
        <dbReference type="Rhea" id="RHEA-COMP:9752"/>
        <dbReference type="Rhea" id="RHEA-COMP:10731"/>
        <dbReference type="ChEBI" id="CHEBI:15378"/>
        <dbReference type="ChEBI" id="CHEBI:29969"/>
        <dbReference type="ChEBI" id="CHEBI:57287"/>
        <dbReference type="ChEBI" id="CHEBI:57288"/>
        <dbReference type="ChEBI" id="CHEBI:61930"/>
        <dbReference type="EC" id="2.3.1.48"/>
    </reaction>
</comment>
<comment type="similarity">
    <text evidence="8">Belongs to the MYST (SAS/MOZ) family.</text>
</comment>
<dbReference type="Pfam" id="PF00628">
    <property type="entry name" value="PHD"/>
    <property type="match status" value="1"/>
</dbReference>
<dbReference type="InterPro" id="IPR011011">
    <property type="entry name" value="Znf_FYVE_PHD"/>
</dbReference>
<evidence type="ECO:0000256" key="6">
    <source>
        <dbReference type="ARBA" id="ARBA00022853"/>
    </source>
</evidence>
<evidence type="ECO:0000256" key="2">
    <source>
        <dbReference type="ARBA" id="ARBA00022679"/>
    </source>
</evidence>
<comment type="subcellular location">
    <subcellularLocation>
        <location evidence="1 8">Nucleus</location>
    </subcellularLocation>
</comment>
<dbReference type="InterPro" id="IPR013083">
    <property type="entry name" value="Znf_RING/FYVE/PHD"/>
</dbReference>
<evidence type="ECO:0000256" key="5">
    <source>
        <dbReference type="ARBA" id="ARBA00022833"/>
    </source>
</evidence>
<evidence type="ECO:0000313" key="12">
    <source>
        <dbReference type="WBParaSite" id="L893_g19228.t1"/>
    </source>
</evidence>
<dbReference type="InterPro" id="IPR001965">
    <property type="entry name" value="Znf_PHD"/>
</dbReference>
<dbReference type="Pfam" id="PF01853">
    <property type="entry name" value="MOZ_SAS"/>
    <property type="match status" value="1"/>
</dbReference>
<dbReference type="GO" id="GO:0005634">
    <property type="term" value="C:nucleus"/>
    <property type="evidence" value="ECO:0007669"/>
    <property type="project" value="UniProtKB-SubCell"/>
</dbReference>
<feature type="region of interest" description="Disordered" evidence="9">
    <location>
        <begin position="152"/>
        <end position="175"/>
    </location>
</feature>
<dbReference type="PROSITE" id="PS51726">
    <property type="entry name" value="MYST_HAT"/>
    <property type="match status" value="1"/>
</dbReference>
<dbReference type="InterPro" id="IPR016181">
    <property type="entry name" value="Acyl_CoA_acyltransferase"/>
</dbReference>
<keyword evidence="11" id="KW-1185">Reference proteome</keyword>
<evidence type="ECO:0000256" key="1">
    <source>
        <dbReference type="ARBA" id="ARBA00004123"/>
    </source>
</evidence>
<dbReference type="EC" id="2.3.1.48" evidence="8"/>
<evidence type="ECO:0000256" key="8">
    <source>
        <dbReference type="RuleBase" id="RU361211"/>
    </source>
</evidence>
<keyword evidence="4" id="KW-0863">Zinc-finger</keyword>
<evidence type="ECO:0000256" key="9">
    <source>
        <dbReference type="SAM" id="MobiDB-lite"/>
    </source>
</evidence>
<keyword evidence="3" id="KW-0479">Metal-binding</keyword>
<dbReference type="GO" id="GO:0003682">
    <property type="term" value="F:chromatin binding"/>
    <property type="evidence" value="ECO:0007669"/>
    <property type="project" value="TreeGrafter"/>
</dbReference>
<dbReference type="AlphaFoldDB" id="A0A1I7YT54"/>
<dbReference type="PANTHER" id="PTHR10615">
    <property type="entry name" value="HISTONE ACETYLTRANSFERASE"/>
    <property type="match status" value="1"/>
</dbReference>
<dbReference type="SUPFAM" id="SSF57903">
    <property type="entry name" value="FYVE/PHD zinc finger"/>
    <property type="match status" value="2"/>
</dbReference>
<dbReference type="GO" id="GO:0003712">
    <property type="term" value="F:transcription coregulator activity"/>
    <property type="evidence" value="ECO:0007669"/>
    <property type="project" value="TreeGrafter"/>
</dbReference>
<dbReference type="CDD" id="cd15489">
    <property type="entry name" value="PHD_SF"/>
    <property type="match status" value="1"/>
</dbReference>
<protein>
    <recommendedName>
        <fullName evidence="8">Histone acetyltransferase</fullName>
        <ecNumber evidence="8">2.3.1.48</ecNumber>
    </recommendedName>
</protein>
<dbReference type="InterPro" id="IPR040706">
    <property type="entry name" value="Zf-MYST"/>
</dbReference>
<proteinExistence type="inferred from homology"/>
<dbReference type="GO" id="GO:0006357">
    <property type="term" value="P:regulation of transcription by RNA polymerase II"/>
    <property type="evidence" value="ECO:0007669"/>
    <property type="project" value="TreeGrafter"/>
</dbReference>
<dbReference type="WBParaSite" id="L893_g19228.t1">
    <property type="protein sequence ID" value="L893_g19228.t1"/>
    <property type="gene ID" value="L893_g19228"/>
</dbReference>
<dbReference type="GO" id="GO:0000785">
    <property type="term" value="C:chromatin"/>
    <property type="evidence" value="ECO:0007669"/>
    <property type="project" value="TreeGrafter"/>
</dbReference>
<dbReference type="Gene3D" id="3.30.60.60">
    <property type="entry name" value="N-acetyl transferase-like"/>
    <property type="match status" value="1"/>
</dbReference>
<dbReference type="SUPFAM" id="SSF55729">
    <property type="entry name" value="Acyl-CoA N-acyltransferases (Nat)"/>
    <property type="match status" value="1"/>
</dbReference>
<evidence type="ECO:0000256" key="7">
    <source>
        <dbReference type="ARBA" id="ARBA00023242"/>
    </source>
</evidence>
<dbReference type="PANTHER" id="PTHR10615:SF161">
    <property type="entry name" value="HISTONE ACETYLTRANSFERASE KAT7"/>
    <property type="match status" value="1"/>
</dbReference>
<keyword evidence="6" id="KW-0156">Chromatin regulator</keyword>
<reference evidence="12" key="1">
    <citation type="submission" date="2016-11" db="UniProtKB">
        <authorList>
            <consortium name="WormBaseParasite"/>
        </authorList>
    </citation>
    <scope>IDENTIFICATION</scope>
</reference>
<dbReference type="GO" id="GO:0008270">
    <property type="term" value="F:zinc ion binding"/>
    <property type="evidence" value="ECO:0007669"/>
    <property type="project" value="UniProtKB-KW"/>
</dbReference>
<dbReference type="GO" id="GO:0004402">
    <property type="term" value="F:histone acetyltransferase activity"/>
    <property type="evidence" value="ECO:0007669"/>
    <property type="project" value="InterPro"/>
</dbReference>
<evidence type="ECO:0000313" key="11">
    <source>
        <dbReference type="Proteomes" id="UP000095287"/>
    </source>
</evidence>
<keyword evidence="2" id="KW-0808">Transferase</keyword>
<dbReference type="Gene3D" id="3.40.630.30">
    <property type="match status" value="1"/>
</dbReference>
<feature type="domain" description="MYST-type HAT" evidence="10">
    <location>
        <begin position="264"/>
        <end position="417"/>
    </location>
</feature>
<dbReference type="Gene3D" id="3.30.40.10">
    <property type="entry name" value="Zinc/RING finger domain, C3HC4 (zinc finger)"/>
    <property type="match status" value="1"/>
</dbReference>
<name>A0A1I7YT54_9BILA</name>
<organism evidence="11 12">
    <name type="scientific">Steinernema glaseri</name>
    <dbReference type="NCBI Taxonomy" id="37863"/>
    <lineage>
        <taxon>Eukaryota</taxon>
        <taxon>Metazoa</taxon>
        <taxon>Ecdysozoa</taxon>
        <taxon>Nematoda</taxon>
        <taxon>Chromadorea</taxon>
        <taxon>Rhabditida</taxon>
        <taxon>Tylenchina</taxon>
        <taxon>Panagrolaimomorpha</taxon>
        <taxon>Strongyloidoidea</taxon>
        <taxon>Steinernematidae</taxon>
        <taxon>Steinernema</taxon>
    </lineage>
</organism>
<dbReference type="InterPro" id="IPR050603">
    <property type="entry name" value="MYST_HAT"/>
</dbReference>
<accession>A0A1I7YT54</accession>
<dbReference type="Proteomes" id="UP000095287">
    <property type="component" value="Unplaced"/>
</dbReference>
<keyword evidence="7 8" id="KW-0539">Nucleus</keyword>